<sequence length="75" mass="9002">MQQFIKSLYTSVYEDAKILTDIYKEKEREALFRPHLFQAKPGELPIPTFEEQFKAGQIFPDDPERYPEYYTCNFT</sequence>
<dbReference type="AlphaFoldDB" id="G9EPY6"/>
<accession>G9EPY6</accession>
<name>G9EPY6_9GAMM</name>
<dbReference type="EMBL" id="JH413827">
    <property type="protein sequence ID" value="EHL30688.1"/>
    <property type="molecule type" value="Genomic_DNA"/>
</dbReference>
<gene>
    <name evidence="1" type="ORF">LDG_7327</name>
</gene>
<organism evidence="1 2">
    <name type="scientific">Legionella drancourtii LLAP12</name>
    <dbReference type="NCBI Taxonomy" id="658187"/>
    <lineage>
        <taxon>Bacteria</taxon>
        <taxon>Pseudomonadati</taxon>
        <taxon>Pseudomonadota</taxon>
        <taxon>Gammaproteobacteria</taxon>
        <taxon>Legionellales</taxon>
        <taxon>Legionellaceae</taxon>
        <taxon>Legionella</taxon>
    </lineage>
</organism>
<dbReference type="eggNOG" id="ENOG5031F3A">
    <property type="taxonomic scope" value="Bacteria"/>
</dbReference>
<protein>
    <submittedName>
        <fullName evidence="1">Uncharacterized protein</fullName>
    </submittedName>
</protein>
<dbReference type="HOGENOM" id="CLU_2666588_0_0_6"/>
<evidence type="ECO:0000313" key="1">
    <source>
        <dbReference type="EMBL" id="EHL30688.1"/>
    </source>
</evidence>
<proteinExistence type="predicted"/>
<keyword evidence="2" id="KW-1185">Reference proteome</keyword>
<dbReference type="Proteomes" id="UP000002770">
    <property type="component" value="Unassembled WGS sequence"/>
</dbReference>
<dbReference type="InParanoid" id="G9EPY6"/>
<reference evidence="1 2" key="1">
    <citation type="journal article" date="2011" name="BMC Genomics">
        <title>Insight into cross-talk between intra-amoebal pathogens.</title>
        <authorList>
            <person name="Gimenez G."/>
            <person name="Bertelli C."/>
            <person name="Moliner C."/>
            <person name="Robert C."/>
            <person name="Raoult D."/>
            <person name="Fournier P.E."/>
            <person name="Greub G."/>
        </authorList>
    </citation>
    <scope>NUCLEOTIDE SEQUENCE [LARGE SCALE GENOMIC DNA]</scope>
    <source>
        <strain evidence="1 2">LLAP12</strain>
    </source>
</reference>
<evidence type="ECO:0000313" key="2">
    <source>
        <dbReference type="Proteomes" id="UP000002770"/>
    </source>
</evidence>